<dbReference type="AlphaFoldDB" id="R9GXR4"/>
<dbReference type="Gene3D" id="3.30.2310.20">
    <property type="entry name" value="RelE-like"/>
    <property type="match status" value="1"/>
</dbReference>
<sequence>MYNIRFHPAAETEYLEAYQWYEERLEGLGQRFSHAVEKQISLISKKPEQYQLKKRDCRESKVEVFPYIIVFKMYPERNEILITAIFHTSRKPVKKFRK</sequence>
<evidence type="ECO:0000256" key="1">
    <source>
        <dbReference type="ARBA" id="ARBA00022649"/>
    </source>
</evidence>
<dbReference type="RefSeq" id="WP_016193522.1">
    <property type="nucleotide sequence ID" value="NZ_AQPN01000009.1"/>
</dbReference>
<accession>R9GXR4</accession>
<dbReference type="OrthoDB" id="595476at2"/>
<dbReference type="EMBL" id="AQPN01000009">
    <property type="protein sequence ID" value="EOR96541.1"/>
    <property type="molecule type" value="Genomic_DNA"/>
</dbReference>
<evidence type="ECO:0008006" key="4">
    <source>
        <dbReference type="Google" id="ProtNLM"/>
    </source>
</evidence>
<protein>
    <recommendedName>
        <fullName evidence="4">Plasmid stabilization system</fullName>
    </recommendedName>
</protein>
<keyword evidence="1" id="KW-1277">Toxin-antitoxin system</keyword>
<dbReference type="Pfam" id="PF05016">
    <property type="entry name" value="ParE_toxin"/>
    <property type="match status" value="1"/>
</dbReference>
<organism evidence="2 3">
    <name type="scientific">Arcticibacter svalbardensis MN12-7</name>
    <dbReference type="NCBI Taxonomy" id="1150600"/>
    <lineage>
        <taxon>Bacteria</taxon>
        <taxon>Pseudomonadati</taxon>
        <taxon>Bacteroidota</taxon>
        <taxon>Sphingobacteriia</taxon>
        <taxon>Sphingobacteriales</taxon>
        <taxon>Sphingobacteriaceae</taxon>
        <taxon>Arcticibacter</taxon>
    </lineage>
</organism>
<reference evidence="2 3" key="1">
    <citation type="journal article" date="2013" name="Genome Announc.">
        <title>Draft Genome Sequence of Arcticibacter svalbardensis Strain MN12-7T, a Member of the Family Sphingobacteriaceae Isolated from an Arctic Soil Sample.</title>
        <authorList>
            <person name="Shivaji S."/>
            <person name="Ara S."/>
            <person name="Prasad S."/>
            <person name="Manasa B.P."/>
            <person name="Begum Z."/>
            <person name="Singh A."/>
            <person name="Kumar Pinnaka A."/>
        </authorList>
    </citation>
    <scope>NUCLEOTIDE SEQUENCE [LARGE SCALE GENOMIC DNA]</scope>
    <source>
        <strain evidence="2 3">MN12-7</strain>
    </source>
</reference>
<keyword evidence="3" id="KW-1185">Reference proteome</keyword>
<name>R9GXR4_9SPHI</name>
<evidence type="ECO:0000313" key="3">
    <source>
        <dbReference type="Proteomes" id="UP000014174"/>
    </source>
</evidence>
<dbReference type="STRING" id="1150600.ADIARSV_0270"/>
<dbReference type="Proteomes" id="UP000014174">
    <property type="component" value="Unassembled WGS sequence"/>
</dbReference>
<dbReference type="eggNOG" id="COG3668">
    <property type="taxonomic scope" value="Bacteria"/>
</dbReference>
<dbReference type="InterPro" id="IPR007712">
    <property type="entry name" value="RelE/ParE_toxin"/>
</dbReference>
<evidence type="ECO:0000313" key="2">
    <source>
        <dbReference type="EMBL" id="EOR96541.1"/>
    </source>
</evidence>
<dbReference type="InterPro" id="IPR035093">
    <property type="entry name" value="RelE/ParE_toxin_dom_sf"/>
</dbReference>
<proteinExistence type="predicted"/>
<comment type="caution">
    <text evidence="2">The sequence shown here is derived from an EMBL/GenBank/DDBJ whole genome shotgun (WGS) entry which is preliminary data.</text>
</comment>
<gene>
    <name evidence="2" type="ORF">ADIARSV_0270</name>
</gene>